<organism evidence="3 4">
    <name type="scientific">Eleusine coracana subsp. coracana</name>
    <dbReference type="NCBI Taxonomy" id="191504"/>
    <lineage>
        <taxon>Eukaryota</taxon>
        <taxon>Viridiplantae</taxon>
        <taxon>Streptophyta</taxon>
        <taxon>Embryophyta</taxon>
        <taxon>Tracheophyta</taxon>
        <taxon>Spermatophyta</taxon>
        <taxon>Magnoliopsida</taxon>
        <taxon>Liliopsida</taxon>
        <taxon>Poales</taxon>
        <taxon>Poaceae</taxon>
        <taxon>PACMAD clade</taxon>
        <taxon>Chloridoideae</taxon>
        <taxon>Cynodonteae</taxon>
        <taxon>Eleusininae</taxon>
        <taxon>Eleusine</taxon>
    </lineage>
</organism>
<sequence length="227" mass="24288">MAELARGVLSPTVRLVWAREMLEARDPPRLTFAHREYDQVAAVCARLPPFLRSRATAFDVITGCLWKCRTAALIPDAAADAVMRMICVACARSGGGVLIPTGYYGNAFAFPAALATVGELCARTVADLMVLRRRPHFAVAHAYLVSDVTKVGFGGLDFWWGEPAYGGPAKGSVGPVRGIASFLIAMKGADGEHGVVVPMCLPGPAMDRFAEEMAEMMRPPANKHSAL</sequence>
<evidence type="ECO:0000256" key="1">
    <source>
        <dbReference type="ARBA" id="ARBA00009861"/>
    </source>
</evidence>
<dbReference type="EMBL" id="BQKI01000003">
    <property type="protein sequence ID" value="GJM91148.1"/>
    <property type="molecule type" value="Genomic_DNA"/>
</dbReference>
<keyword evidence="4" id="KW-1185">Reference proteome</keyword>
<accession>A0AAV5C035</accession>
<dbReference type="PANTHER" id="PTHR31147:SF66">
    <property type="entry name" value="OS05G0315700 PROTEIN"/>
    <property type="match status" value="1"/>
</dbReference>
<evidence type="ECO:0000313" key="4">
    <source>
        <dbReference type="Proteomes" id="UP001054889"/>
    </source>
</evidence>
<dbReference type="Gene3D" id="3.30.559.10">
    <property type="entry name" value="Chloramphenicol acetyltransferase-like domain"/>
    <property type="match status" value="2"/>
</dbReference>
<dbReference type="AlphaFoldDB" id="A0AAV5C035"/>
<name>A0AAV5C035_ELECO</name>
<gene>
    <name evidence="3" type="primary">ga07495</name>
    <name evidence="3" type="ORF">PR202_ga07495</name>
</gene>
<comment type="similarity">
    <text evidence="1">Belongs to the plant acyltransferase family.</text>
</comment>
<dbReference type="Pfam" id="PF02458">
    <property type="entry name" value="Transferase"/>
    <property type="match status" value="2"/>
</dbReference>
<evidence type="ECO:0000313" key="3">
    <source>
        <dbReference type="EMBL" id="GJM91148.1"/>
    </source>
</evidence>
<proteinExistence type="inferred from homology"/>
<dbReference type="Proteomes" id="UP001054889">
    <property type="component" value="Unassembled WGS sequence"/>
</dbReference>
<dbReference type="PANTHER" id="PTHR31147">
    <property type="entry name" value="ACYL TRANSFERASE 4"/>
    <property type="match status" value="1"/>
</dbReference>
<dbReference type="GO" id="GO:0016747">
    <property type="term" value="F:acyltransferase activity, transferring groups other than amino-acyl groups"/>
    <property type="evidence" value="ECO:0007669"/>
    <property type="project" value="UniProtKB-ARBA"/>
</dbReference>
<comment type="caution">
    <text evidence="3">The sequence shown here is derived from an EMBL/GenBank/DDBJ whole genome shotgun (WGS) entry which is preliminary data.</text>
</comment>
<reference evidence="3" key="2">
    <citation type="submission" date="2021-12" db="EMBL/GenBank/DDBJ databases">
        <title>Resequencing data analysis of finger millet.</title>
        <authorList>
            <person name="Hatakeyama M."/>
            <person name="Aluri S."/>
            <person name="Balachadran M.T."/>
            <person name="Sivarajan S.R."/>
            <person name="Poveda L."/>
            <person name="Shimizu-Inatsugi R."/>
            <person name="Schlapbach R."/>
            <person name="Sreeman S.M."/>
            <person name="Shimizu K.K."/>
        </authorList>
    </citation>
    <scope>NUCLEOTIDE SEQUENCE</scope>
</reference>
<reference evidence="3" key="1">
    <citation type="journal article" date="2018" name="DNA Res.">
        <title>Multiple hybrid de novo genome assembly of finger millet, an orphan allotetraploid crop.</title>
        <authorList>
            <person name="Hatakeyama M."/>
            <person name="Aluri S."/>
            <person name="Balachadran M.T."/>
            <person name="Sivarajan S.R."/>
            <person name="Patrignani A."/>
            <person name="Gruter S."/>
            <person name="Poveda L."/>
            <person name="Shimizu-Inatsugi R."/>
            <person name="Baeten J."/>
            <person name="Francoijs K.J."/>
            <person name="Nataraja K.N."/>
            <person name="Reddy Y.A.N."/>
            <person name="Phadnis S."/>
            <person name="Ravikumar R.L."/>
            <person name="Schlapbach R."/>
            <person name="Sreeman S.M."/>
            <person name="Shimizu K.K."/>
        </authorList>
    </citation>
    <scope>NUCLEOTIDE SEQUENCE</scope>
</reference>
<evidence type="ECO:0000256" key="2">
    <source>
        <dbReference type="ARBA" id="ARBA00022679"/>
    </source>
</evidence>
<dbReference type="InterPro" id="IPR050898">
    <property type="entry name" value="Plant_acyltransferase"/>
</dbReference>
<protein>
    <submittedName>
        <fullName evidence="3">Uncharacterized protein</fullName>
    </submittedName>
</protein>
<dbReference type="InterPro" id="IPR023213">
    <property type="entry name" value="CAT-like_dom_sf"/>
</dbReference>
<keyword evidence="2" id="KW-0808">Transferase</keyword>